<gene>
    <name evidence="1" type="primary">rpbA</name>
</gene>
<protein>
    <submittedName>
        <fullName evidence="1">RpbA RNA polymerase binding protein</fullName>
    </submittedName>
</protein>
<dbReference type="InterPro" id="IPR019725">
    <property type="entry name" value="Phage_T4_P15K_Rpol-bd"/>
</dbReference>
<evidence type="ECO:0000313" key="2">
    <source>
        <dbReference type="Proteomes" id="UP000201129"/>
    </source>
</evidence>
<dbReference type="RefSeq" id="YP_003734202.1">
    <property type="nucleotide sequence ID" value="NC_014260.1"/>
</dbReference>
<evidence type="ECO:0000313" key="1">
    <source>
        <dbReference type="EMBL" id="ADI55381.1"/>
    </source>
</evidence>
<keyword evidence="2" id="KW-1185">Reference proteome</keyword>
<dbReference type="Proteomes" id="UP000201129">
    <property type="component" value="Segment"/>
</dbReference>
<dbReference type="Pfam" id="PF10789">
    <property type="entry name" value="Phage_RpbA"/>
    <property type="match status" value="1"/>
</dbReference>
<sequence>MLIYNTSTNQMRENIMFANAITVKDIQVKTIRTDSNPHNQNRIRKSWVLNIDTDSARRLQSLPQETKFMLYGIIDNDVSDKWVEIMRRHYNDSLAAGAKLVIDRDGSERLEDDYCVDFDEQLLEAGAIVASQIPEYIESLPESIRKQMIVIA</sequence>
<organism evidence="1 2">
    <name type="scientific">Escherichia phage IME08</name>
    <dbReference type="NCBI Taxonomy" id="698728"/>
    <lineage>
        <taxon>Viruses</taxon>
        <taxon>Duplodnaviria</taxon>
        <taxon>Heunggongvirae</taxon>
        <taxon>Uroviricota</taxon>
        <taxon>Caudoviricetes</taxon>
        <taxon>Pantevenvirales</taxon>
        <taxon>Straboviridae</taxon>
        <taxon>Tevenvirinae</taxon>
        <taxon>Dhakavirus</taxon>
        <taxon>Dhakavirus ime08</taxon>
    </lineage>
</organism>
<accession>D7RM65</accession>
<name>D7RM65_9CAUD</name>
<reference evidence="1 2" key="1">
    <citation type="journal article" date="2011" name="Arch. Virol.">
        <title>The complete genome sequence of a novel T4-like bacteriophage, IME08.</title>
        <authorList>
            <person name="Jiang H."/>
            <person name="Jiang X."/>
            <person name="Wang S."/>
            <person name="Li C."/>
            <person name="Chen B."/>
            <person name="An X."/>
            <person name="Mi Z."/>
            <person name="Chen J."/>
            <person name="Tong Y."/>
        </authorList>
    </citation>
    <scope>NUCLEOTIDE SEQUENCE [LARGE SCALE GENOMIC DNA]</scope>
</reference>
<dbReference type="KEGG" id="vg:9384391"/>
<dbReference type="OrthoDB" id="12948at10239"/>
<reference evidence="1 2" key="2">
    <citation type="journal article" date="2011" name="Virol. J.">
        <title>Sequence characteristics of T4-like bacteriophage IME08 benome termini revealed by high throughput sequencing.</title>
        <authorList>
            <person name="Jiang X."/>
            <person name="Jiang H."/>
            <person name="Li C."/>
            <person name="Wang S."/>
            <person name="Mi Z."/>
            <person name="An X."/>
            <person name="Chen J."/>
            <person name="Tong Y."/>
        </authorList>
    </citation>
    <scope>NUCLEOTIDE SEQUENCE [LARGE SCALE GENOMIC DNA]</scope>
</reference>
<dbReference type="EMBL" id="HM071924">
    <property type="protein sequence ID" value="ADI55381.1"/>
    <property type="molecule type" value="Genomic_DNA"/>
</dbReference>
<proteinExistence type="predicted"/>
<dbReference type="GeneID" id="9384391"/>